<evidence type="ECO:0000313" key="2">
    <source>
        <dbReference type="EMBL" id="AFY84091.1"/>
    </source>
</evidence>
<name>K9TPJ4_9CYAN</name>
<feature type="region of interest" description="Disordered" evidence="1">
    <location>
        <begin position="1"/>
        <end position="42"/>
    </location>
</feature>
<feature type="compositionally biased region" description="Polar residues" evidence="1">
    <location>
        <begin position="22"/>
        <end position="42"/>
    </location>
</feature>
<dbReference type="InParanoid" id="K9TPJ4"/>
<sequence>MPMPYTAIKTSGDQNKAPIHQGQMTNDQGQMTNDPSPQIKSQ</sequence>
<proteinExistence type="predicted"/>
<dbReference type="Proteomes" id="UP000010367">
    <property type="component" value="Chromosome"/>
</dbReference>
<evidence type="ECO:0000313" key="3">
    <source>
        <dbReference type="Proteomes" id="UP000010367"/>
    </source>
</evidence>
<evidence type="ECO:0000256" key="1">
    <source>
        <dbReference type="SAM" id="MobiDB-lite"/>
    </source>
</evidence>
<dbReference type="HOGENOM" id="CLU_3254976_0_0_3"/>
<gene>
    <name evidence="2" type="ORF">Oscil6304_4577</name>
</gene>
<keyword evidence="3" id="KW-1185">Reference proteome</keyword>
<protein>
    <submittedName>
        <fullName evidence="2">Uncharacterized protein</fullName>
    </submittedName>
</protein>
<dbReference type="STRING" id="56110.Oscil6304_4577"/>
<dbReference type="KEGG" id="oac:Oscil6304_4577"/>
<reference evidence="2 3" key="1">
    <citation type="submission" date="2012-06" db="EMBL/GenBank/DDBJ databases">
        <title>Finished chromosome of genome of Oscillatoria acuminata PCC 6304.</title>
        <authorList>
            <consortium name="US DOE Joint Genome Institute"/>
            <person name="Gugger M."/>
            <person name="Coursin T."/>
            <person name="Rippka R."/>
            <person name="Tandeau De Marsac N."/>
            <person name="Huntemann M."/>
            <person name="Wei C.-L."/>
            <person name="Han J."/>
            <person name="Detter J.C."/>
            <person name="Han C."/>
            <person name="Tapia R."/>
            <person name="Davenport K."/>
            <person name="Daligault H."/>
            <person name="Erkkila T."/>
            <person name="Gu W."/>
            <person name="Munk A.C.C."/>
            <person name="Teshima H."/>
            <person name="Xu Y."/>
            <person name="Chain P."/>
            <person name="Chen A."/>
            <person name="Krypides N."/>
            <person name="Mavromatis K."/>
            <person name="Markowitz V."/>
            <person name="Szeto E."/>
            <person name="Ivanova N."/>
            <person name="Mikhailova N."/>
            <person name="Ovchinnikova G."/>
            <person name="Pagani I."/>
            <person name="Pati A."/>
            <person name="Goodwin L."/>
            <person name="Peters L."/>
            <person name="Pitluck S."/>
            <person name="Woyke T."/>
            <person name="Kerfeld C."/>
        </authorList>
    </citation>
    <scope>NUCLEOTIDE SEQUENCE [LARGE SCALE GENOMIC DNA]</scope>
    <source>
        <strain evidence="2 3">PCC 6304</strain>
    </source>
</reference>
<accession>K9TPJ4</accession>
<dbReference type="AlphaFoldDB" id="K9TPJ4"/>
<organism evidence="2 3">
    <name type="scientific">Oscillatoria acuminata PCC 6304</name>
    <dbReference type="NCBI Taxonomy" id="56110"/>
    <lineage>
        <taxon>Bacteria</taxon>
        <taxon>Bacillati</taxon>
        <taxon>Cyanobacteriota</taxon>
        <taxon>Cyanophyceae</taxon>
        <taxon>Oscillatoriophycideae</taxon>
        <taxon>Oscillatoriales</taxon>
        <taxon>Oscillatoriaceae</taxon>
        <taxon>Oscillatoria</taxon>
    </lineage>
</organism>
<dbReference type="EMBL" id="CP003607">
    <property type="protein sequence ID" value="AFY84091.1"/>
    <property type="molecule type" value="Genomic_DNA"/>
</dbReference>